<accession>A0A8F1SR27</accession>
<dbReference type="AlphaFoldDB" id="A0A8F1SR27"/>
<reference evidence="1" key="1">
    <citation type="submission" date="2021-03" db="EMBL/GenBank/DDBJ databases">
        <authorList>
            <person name="Liu X."/>
        </authorList>
    </citation>
    <scope>NUCLEOTIDE SEQUENCE</scope>
    <source>
        <strain evidence="1">Mt2</strain>
    </source>
</reference>
<organism evidence="1">
    <name type="scientific">Zelkova schneideriana</name>
    <dbReference type="NCBI Taxonomy" id="172643"/>
    <lineage>
        <taxon>Eukaryota</taxon>
        <taxon>Viridiplantae</taxon>
        <taxon>Streptophyta</taxon>
        <taxon>Embryophyta</taxon>
        <taxon>Tracheophyta</taxon>
        <taxon>Spermatophyta</taxon>
        <taxon>Magnoliopsida</taxon>
        <taxon>eudicotyledons</taxon>
        <taxon>Gunneridae</taxon>
        <taxon>Pentapetalae</taxon>
        <taxon>rosids</taxon>
        <taxon>fabids</taxon>
        <taxon>Rosales</taxon>
        <taxon>Ulmaceae</taxon>
        <taxon>Zelkova</taxon>
    </lineage>
</organism>
<protein>
    <recommendedName>
        <fullName evidence="2">Reverse transcriptase domain-containing protein</fullName>
    </recommendedName>
</protein>
<evidence type="ECO:0000313" key="1">
    <source>
        <dbReference type="EMBL" id="QWQ49911.1"/>
    </source>
</evidence>
<proteinExistence type="predicted"/>
<evidence type="ECO:0008006" key="2">
    <source>
        <dbReference type="Google" id="ProtNLM"/>
    </source>
</evidence>
<dbReference type="EMBL" id="MW717908">
    <property type="protein sequence ID" value="QWQ49911.1"/>
    <property type="molecule type" value="Genomic_DNA"/>
</dbReference>
<geneLocation type="mitochondrion" evidence="1"/>
<keyword evidence="1" id="KW-0496">Mitochondrion</keyword>
<name>A0A8F1SR27_9ROSA</name>
<gene>
    <name evidence="1" type="primary">ORF198</name>
</gene>
<sequence length="198" mass="23151">MNIFLHQLDVKMQDFMSKEARIKYVRYADDIAFDIKEGANSEMVSQGFKQFFNEALTELKLEATSLELVRGISKPCSTLVLGVLISIRPDRQLELRAAINRLKIKKWCQSIDNDIRKIQGKRVKHFERALLPRVFQYLAPYSCCCNANEVLAFIQNLYIQKYKLYLQLHKKIKPKGKGETENLLNLRSINTRLKHFQL</sequence>